<feature type="domain" description="Nuclear receptor" evidence="11">
    <location>
        <begin position="9"/>
        <end position="84"/>
    </location>
</feature>
<dbReference type="InterPro" id="IPR050274">
    <property type="entry name" value="Nuclear_hormone_rcpt_NR2"/>
</dbReference>
<protein>
    <submittedName>
        <fullName evidence="13">Coup-like 1 transcription factor</fullName>
    </submittedName>
</protein>
<dbReference type="PRINTS" id="PR01282">
    <property type="entry name" value="COUPTNFACTOR"/>
</dbReference>
<dbReference type="AlphaFoldDB" id="A7S1X5"/>
<dbReference type="eggNOG" id="KOG3575">
    <property type="taxonomic scope" value="Eukaryota"/>
</dbReference>
<dbReference type="SMART" id="SM00430">
    <property type="entry name" value="HOLI"/>
    <property type="match status" value="1"/>
</dbReference>
<evidence type="ECO:0000256" key="10">
    <source>
        <dbReference type="RuleBase" id="RU004334"/>
    </source>
</evidence>
<dbReference type="SUPFAM" id="SSF57716">
    <property type="entry name" value="Glucocorticoid receptor-like (DNA-binding domain)"/>
    <property type="match status" value="1"/>
</dbReference>
<dbReference type="GO" id="GO:0004879">
    <property type="term" value="F:nuclear receptor activity"/>
    <property type="evidence" value="ECO:0000318"/>
    <property type="project" value="GO_Central"/>
</dbReference>
<dbReference type="InterPro" id="IPR013088">
    <property type="entry name" value="Znf_NHR/GATA"/>
</dbReference>
<keyword evidence="15" id="KW-1185">Reference proteome</keyword>
<proteinExistence type="evidence at transcript level"/>
<comment type="subcellular location">
    <subcellularLocation>
        <location evidence="1 10">Nucleus</location>
    </subcellularLocation>
</comment>
<gene>
    <name evidence="14" type="ORF">NEMVEDRAFT_v1g165424</name>
</gene>
<evidence type="ECO:0000256" key="5">
    <source>
        <dbReference type="ARBA" id="ARBA00023015"/>
    </source>
</evidence>
<evidence type="ECO:0000256" key="9">
    <source>
        <dbReference type="ARBA" id="ARBA00023242"/>
    </source>
</evidence>
<dbReference type="GO" id="GO:0008270">
    <property type="term" value="F:zinc ion binding"/>
    <property type="evidence" value="ECO:0007669"/>
    <property type="project" value="UniProtKB-KW"/>
</dbReference>
<comment type="similarity">
    <text evidence="10">Belongs to the nuclear hormone receptor family.</text>
</comment>
<name>A7S1X5_NEMVE</name>
<evidence type="ECO:0000313" key="15">
    <source>
        <dbReference type="Proteomes" id="UP000001593"/>
    </source>
</evidence>
<sequence>MPKHKTDERVACAVCGDKSTGKHYGVSTCEGCKSFFKRTVRNNTNYTCRGQNTCAIDRNSRSRCPSCRFQKCLSTGMKKEAVQTTKLPPFPALQFPFYGDVNTMYAQTMFPLTLFQSPFNAPLTFPMGMVPLNQNRTDVAYELAANVLFAVVDWARKLTTFNNLMDSDQITLLKMAWTDLFLLEASRSPLQLYVQQMYATINAQTKQLSMEVIVKRMEYARLFQEQAERIRNLGMDMTEHFHLKCIVLFRADGSLINQPRQVEVLQDTSQSSLEQYIRSQYPSQPTRFGKLLLMLSSLRKVESTVIEQLFFADVLRGASMGEVLKKMLTTGNQSPTTLAAALANGKGSPMS</sequence>
<keyword evidence="7 10" id="KW-0804">Transcription</keyword>
<dbReference type="PROSITE" id="PS00031">
    <property type="entry name" value="NUCLEAR_REC_DBD_1"/>
    <property type="match status" value="1"/>
</dbReference>
<feature type="domain" description="NR LBD" evidence="12">
    <location>
        <begin position="110"/>
        <end position="331"/>
    </location>
</feature>
<reference evidence="13" key="2">
    <citation type="submission" date="2016-02" db="EMBL/GenBank/DDBJ databases">
        <title>Erk-MAPK signaling is required for endodermal and ectodermal patterning prior to the onset of gastrulation in the sea anemone Nematostella vectensis.</title>
        <authorList>
            <person name="Johnston H."/>
            <person name="Amiel A.R."/>
            <person name="Chock T."/>
            <person name="Dahlin P."/>
            <person name="Steinworth B."/>
            <person name="Iglesias M."/>
            <person name="Layden M."/>
            <person name="Rottinger E."/>
            <person name="Martindale M.Q."/>
        </authorList>
    </citation>
    <scope>NUCLEOTIDE SEQUENCE</scope>
</reference>
<dbReference type="OMA" id="KRMEYAR"/>
<dbReference type="InterPro" id="IPR001723">
    <property type="entry name" value="Nuclear_hrmn_rcpt"/>
</dbReference>
<dbReference type="PRINTS" id="PR00047">
    <property type="entry name" value="STROIDFINGER"/>
</dbReference>
<keyword evidence="5 10" id="KW-0805">Transcription regulation</keyword>
<evidence type="ECO:0000256" key="1">
    <source>
        <dbReference type="ARBA" id="ARBA00004123"/>
    </source>
</evidence>
<dbReference type="PROSITE" id="PS51843">
    <property type="entry name" value="NR_LBD"/>
    <property type="match status" value="1"/>
</dbReference>
<dbReference type="SUPFAM" id="SSF48508">
    <property type="entry name" value="Nuclear receptor ligand-binding domain"/>
    <property type="match status" value="1"/>
</dbReference>
<evidence type="ECO:0000313" key="13">
    <source>
        <dbReference type="EMBL" id="AOP31962.1"/>
    </source>
</evidence>
<dbReference type="GO" id="GO:0006357">
    <property type="term" value="P:regulation of transcription by RNA polymerase II"/>
    <property type="evidence" value="ECO:0000318"/>
    <property type="project" value="GO_Central"/>
</dbReference>
<dbReference type="Pfam" id="PF00104">
    <property type="entry name" value="Hormone_recep"/>
    <property type="match status" value="1"/>
</dbReference>
<evidence type="ECO:0000256" key="7">
    <source>
        <dbReference type="ARBA" id="ARBA00023163"/>
    </source>
</evidence>
<keyword evidence="6 10" id="KW-0238">DNA-binding</keyword>
<reference evidence="14 15" key="1">
    <citation type="journal article" date="2007" name="Science">
        <title>Sea anemone genome reveals ancestral eumetazoan gene repertoire and genomic organization.</title>
        <authorList>
            <person name="Putnam N.H."/>
            <person name="Srivastava M."/>
            <person name="Hellsten U."/>
            <person name="Dirks B."/>
            <person name="Chapman J."/>
            <person name="Salamov A."/>
            <person name="Terry A."/>
            <person name="Shapiro H."/>
            <person name="Lindquist E."/>
            <person name="Kapitonov V.V."/>
            <person name="Jurka J."/>
            <person name="Genikhovich G."/>
            <person name="Grigoriev I.V."/>
            <person name="Lucas S.M."/>
            <person name="Steele R.E."/>
            <person name="Finnerty J.R."/>
            <person name="Technau U."/>
            <person name="Martindale M.Q."/>
            <person name="Rokhsar D.S."/>
        </authorList>
    </citation>
    <scope>NUCLEOTIDE SEQUENCE [LARGE SCALE GENOMIC DNA]</scope>
    <source>
        <strain evidence="15">CH2 X CH6</strain>
        <strain evidence="14">CH2 x CH6</strain>
    </source>
</reference>
<keyword evidence="3 10" id="KW-0863">Zinc-finger</keyword>
<dbReference type="InterPro" id="IPR001628">
    <property type="entry name" value="Znf_hrmn_rcpt"/>
</dbReference>
<evidence type="ECO:0000256" key="2">
    <source>
        <dbReference type="ARBA" id="ARBA00022723"/>
    </source>
</evidence>
<dbReference type="Proteomes" id="UP000001593">
    <property type="component" value="Unassembled WGS sequence"/>
</dbReference>
<dbReference type="EMBL" id="KU746907">
    <property type="protein sequence ID" value="AOP31962.1"/>
    <property type="molecule type" value="mRNA"/>
</dbReference>
<dbReference type="InterPro" id="IPR035500">
    <property type="entry name" value="NHR-like_dom_sf"/>
</dbReference>
<evidence type="ECO:0000259" key="11">
    <source>
        <dbReference type="PROSITE" id="PS51030"/>
    </source>
</evidence>
<dbReference type="PRINTS" id="PR00398">
    <property type="entry name" value="STRDHORMONER"/>
</dbReference>
<dbReference type="Gene3D" id="3.30.50.10">
    <property type="entry name" value="Erythroid Transcription Factor GATA-1, subunit A"/>
    <property type="match status" value="1"/>
</dbReference>
<evidence type="ECO:0000256" key="4">
    <source>
        <dbReference type="ARBA" id="ARBA00022833"/>
    </source>
</evidence>
<keyword evidence="4 10" id="KW-0862">Zinc</keyword>
<dbReference type="GO" id="GO:0000978">
    <property type="term" value="F:RNA polymerase II cis-regulatory region sequence-specific DNA binding"/>
    <property type="evidence" value="ECO:0000318"/>
    <property type="project" value="GO_Central"/>
</dbReference>
<evidence type="ECO:0000256" key="3">
    <source>
        <dbReference type="ARBA" id="ARBA00022771"/>
    </source>
</evidence>
<evidence type="ECO:0000256" key="8">
    <source>
        <dbReference type="ARBA" id="ARBA00023170"/>
    </source>
</evidence>
<dbReference type="FunFam" id="1.10.565.10:FF:000064">
    <property type="entry name" value="Coup-like 2 transcription factor"/>
    <property type="match status" value="1"/>
</dbReference>
<dbReference type="Gene3D" id="1.10.565.10">
    <property type="entry name" value="Retinoid X Receptor"/>
    <property type="match status" value="1"/>
</dbReference>
<evidence type="ECO:0000259" key="12">
    <source>
        <dbReference type="PROSITE" id="PS51843"/>
    </source>
</evidence>
<dbReference type="OrthoDB" id="6355676at2759"/>
<dbReference type="HOGENOM" id="CLU_007368_20_1_1"/>
<dbReference type="PANTHER" id="PTHR24083">
    <property type="entry name" value="NUCLEAR HORMONE RECEPTOR"/>
    <property type="match status" value="1"/>
</dbReference>
<dbReference type="InParanoid" id="A7S1X5"/>
<dbReference type="CDD" id="cd06916">
    <property type="entry name" value="NR_DBD_like"/>
    <property type="match status" value="1"/>
</dbReference>
<keyword evidence="2 10" id="KW-0479">Metal-binding</keyword>
<evidence type="ECO:0000313" key="14">
    <source>
        <dbReference type="EMBL" id="EDO42315.1"/>
    </source>
</evidence>
<dbReference type="InterPro" id="IPR000536">
    <property type="entry name" value="Nucl_hrmn_rcpt_lig-bd"/>
</dbReference>
<dbReference type="FunFam" id="3.30.50.10:FF:000006">
    <property type="entry name" value="Nuclear receptor subfamily 5 group A member"/>
    <property type="match status" value="1"/>
</dbReference>
<dbReference type="SMART" id="SM00399">
    <property type="entry name" value="ZnF_C4"/>
    <property type="match status" value="1"/>
</dbReference>
<dbReference type="PROSITE" id="PS51030">
    <property type="entry name" value="NUCLEAR_REC_DBD_2"/>
    <property type="match status" value="1"/>
</dbReference>
<accession>A7S1X5</accession>
<keyword evidence="8 10" id="KW-0675">Receptor</keyword>
<keyword evidence="9 10" id="KW-0539">Nucleus</keyword>
<dbReference type="GO" id="GO:0030154">
    <property type="term" value="P:cell differentiation"/>
    <property type="evidence" value="ECO:0000318"/>
    <property type="project" value="GO_Central"/>
</dbReference>
<dbReference type="Pfam" id="PF00105">
    <property type="entry name" value="zf-C4"/>
    <property type="match status" value="1"/>
</dbReference>
<dbReference type="GO" id="GO:0005634">
    <property type="term" value="C:nucleus"/>
    <property type="evidence" value="ECO:0007669"/>
    <property type="project" value="UniProtKB-SubCell"/>
</dbReference>
<evidence type="ECO:0000256" key="6">
    <source>
        <dbReference type="ARBA" id="ARBA00023125"/>
    </source>
</evidence>
<dbReference type="KEGG" id="nve:5514178"/>
<dbReference type="STRING" id="45351.A7S1X5"/>
<organism evidence="14 15">
    <name type="scientific">Nematostella vectensis</name>
    <name type="common">Starlet sea anemone</name>
    <dbReference type="NCBI Taxonomy" id="45351"/>
    <lineage>
        <taxon>Eukaryota</taxon>
        <taxon>Metazoa</taxon>
        <taxon>Cnidaria</taxon>
        <taxon>Anthozoa</taxon>
        <taxon>Hexacorallia</taxon>
        <taxon>Actiniaria</taxon>
        <taxon>Edwardsiidae</taxon>
        <taxon>Nematostella</taxon>
    </lineage>
</organism>
<dbReference type="EMBL" id="DS469566">
    <property type="protein sequence ID" value="EDO42315.1"/>
    <property type="molecule type" value="Genomic_DNA"/>
</dbReference>